<dbReference type="EMBL" id="QXFV01009166">
    <property type="protein sequence ID" value="KAE8955451.1"/>
    <property type="molecule type" value="Genomic_DNA"/>
</dbReference>
<feature type="domain" description="Lipoxygenase" evidence="4">
    <location>
        <begin position="1"/>
        <end position="193"/>
    </location>
</feature>
<evidence type="ECO:0000256" key="1">
    <source>
        <dbReference type="ARBA" id="ARBA00022723"/>
    </source>
</evidence>
<sequence length="193" mass="22052">YDAIKTFVRKYVRAYYADDDAIGGDSELQTWAARSSCLEHIHGFPSTFTNVDGLVQVVTHFIFQNAIKHHFMNGLASWHSIAPPFHAPALYNKPLPTQKGVEVNPLDYAAPSETVPRMAYLYSWFSRQVPVNASALHFYEEEPFASEAVLAESLQQFQESMNDMEQFVNFAEEQEMYSSDIFRPSSLPFYSFI</sequence>
<dbReference type="SUPFAM" id="SSF48484">
    <property type="entry name" value="Lipoxigenase"/>
    <property type="match status" value="1"/>
</dbReference>
<keyword evidence="3" id="KW-0560">Oxidoreductase</keyword>
<dbReference type="AlphaFoldDB" id="A0A6A3GF66"/>
<keyword evidence="2" id="KW-0223">Dioxygenase</keyword>
<dbReference type="PANTHER" id="PTHR11771">
    <property type="entry name" value="LIPOXYGENASE"/>
    <property type="match status" value="1"/>
</dbReference>
<comment type="caution">
    <text evidence="5">The sequence shown here is derived from an EMBL/GenBank/DDBJ whole genome shotgun (WGS) entry which is preliminary data.</text>
</comment>
<protein>
    <recommendedName>
        <fullName evidence="4">Lipoxygenase domain-containing protein</fullName>
    </recommendedName>
</protein>
<name>A0A6A3GF66_9STRA</name>
<dbReference type="InterPro" id="IPR000907">
    <property type="entry name" value="LipOase"/>
</dbReference>
<keyword evidence="1" id="KW-0479">Metal-binding</keyword>
<gene>
    <name evidence="5" type="ORF">PR001_g32101</name>
</gene>
<reference evidence="5 6" key="1">
    <citation type="submission" date="2018-09" db="EMBL/GenBank/DDBJ databases">
        <title>Genomic investigation of the strawberry pathogen Phytophthora fragariae indicates pathogenicity is determined by transcriptional variation in three key races.</title>
        <authorList>
            <person name="Adams T.M."/>
            <person name="Armitage A.D."/>
            <person name="Sobczyk M.K."/>
            <person name="Bates H.J."/>
            <person name="Dunwell J.M."/>
            <person name="Nellist C.F."/>
            <person name="Harrison R.J."/>
        </authorList>
    </citation>
    <scope>NUCLEOTIDE SEQUENCE [LARGE SCALE GENOMIC DNA]</scope>
    <source>
        <strain evidence="5 6">SCRP249</strain>
    </source>
</reference>
<organism evidence="5 6">
    <name type="scientific">Phytophthora rubi</name>
    <dbReference type="NCBI Taxonomy" id="129364"/>
    <lineage>
        <taxon>Eukaryota</taxon>
        <taxon>Sar</taxon>
        <taxon>Stramenopiles</taxon>
        <taxon>Oomycota</taxon>
        <taxon>Peronosporomycetes</taxon>
        <taxon>Peronosporales</taxon>
        <taxon>Peronosporaceae</taxon>
        <taxon>Phytophthora</taxon>
    </lineage>
</organism>
<dbReference type="Gene3D" id="1.20.245.10">
    <property type="entry name" value="Lipoxygenase-1, Domain 5"/>
    <property type="match status" value="1"/>
</dbReference>
<dbReference type="Proteomes" id="UP000429607">
    <property type="component" value="Unassembled WGS sequence"/>
</dbReference>
<dbReference type="InterPro" id="IPR036226">
    <property type="entry name" value="LipOase_C_sf"/>
</dbReference>
<evidence type="ECO:0000313" key="5">
    <source>
        <dbReference type="EMBL" id="KAE8955451.1"/>
    </source>
</evidence>
<dbReference type="PROSITE" id="PS51393">
    <property type="entry name" value="LIPOXYGENASE_3"/>
    <property type="match status" value="1"/>
</dbReference>
<evidence type="ECO:0000259" key="4">
    <source>
        <dbReference type="PROSITE" id="PS51393"/>
    </source>
</evidence>
<dbReference type="GO" id="GO:0016702">
    <property type="term" value="F:oxidoreductase activity, acting on single donors with incorporation of molecular oxygen, incorporation of two atoms of oxygen"/>
    <property type="evidence" value="ECO:0007669"/>
    <property type="project" value="InterPro"/>
</dbReference>
<feature type="non-terminal residue" evidence="5">
    <location>
        <position position="1"/>
    </location>
</feature>
<dbReference type="GO" id="GO:0046872">
    <property type="term" value="F:metal ion binding"/>
    <property type="evidence" value="ECO:0007669"/>
    <property type="project" value="UniProtKB-KW"/>
</dbReference>
<proteinExistence type="predicted"/>
<evidence type="ECO:0000313" key="6">
    <source>
        <dbReference type="Proteomes" id="UP000429607"/>
    </source>
</evidence>
<accession>A0A6A3GF66</accession>
<dbReference type="GO" id="GO:0034440">
    <property type="term" value="P:lipid oxidation"/>
    <property type="evidence" value="ECO:0007669"/>
    <property type="project" value="InterPro"/>
</dbReference>
<evidence type="ECO:0000256" key="3">
    <source>
        <dbReference type="ARBA" id="ARBA00023002"/>
    </source>
</evidence>
<evidence type="ECO:0000256" key="2">
    <source>
        <dbReference type="ARBA" id="ARBA00022964"/>
    </source>
</evidence>
<dbReference type="InterPro" id="IPR013819">
    <property type="entry name" value="LipOase_C"/>
</dbReference>
<dbReference type="Pfam" id="PF00305">
    <property type="entry name" value="Lipoxygenase"/>
    <property type="match status" value="1"/>
</dbReference>